<comment type="caution">
    <text evidence="6">The sequence shown here is derived from an EMBL/GenBank/DDBJ whole genome shotgun (WGS) entry which is preliminary data.</text>
</comment>
<evidence type="ECO:0000256" key="2">
    <source>
        <dbReference type="ARBA" id="ARBA00023015"/>
    </source>
</evidence>
<dbReference type="SUPFAM" id="SSF53850">
    <property type="entry name" value="Periplasmic binding protein-like II"/>
    <property type="match status" value="1"/>
</dbReference>
<accession>A0A0F5K4Q9</accession>
<dbReference type="Gene3D" id="3.40.190.290">
    <property type="match status" value="1"/>
</dbReference>
<proteinExistence type="inferred from homology"/>
<keyword evidence="3" id="KW-0238">DNA-binding</keyword>
<name>A0A0F5K4Q9_9BURK</name>
<evidence type="ECO:0000313" key="7">
    <source>
        <dbReference type="Proteomes" id="UP000033618"/>
    </source>
</evidence>
<organism evidence="6 7">
    <name type="scientific">Robbsia andropogonis</name>
    <dbReference type="NCBI Taxonomy" id="28092"/>
    <lineage>
        <taxon>Bacteria</taxon>
        <taxon>Pseudomonadati</taxon>
        <taxon>Pseudomonadota</taxon>
        <taxon>Betaproteobacteria</taxon>
        <taxon>Burkholderiales</taxon>
        <taxon>Burkholderiaceae</taxon>
        <taxon>Robbsia</taxon>
    </lineage>
</organism>
<dbReference type="PROSITE" id="PS50931">
    <property type="entry name" value="HTH_LYSR"/>
    <property type="match status" value="1"/>
</dbReference>
<dbReference type="PANTHER" id="PTHR30537:SF72">
    <property type="entry name" value="LYSR FAMILY TRANSCRIPTIONAL REGULATOR"/>
    <property type="match status" value="1"/>
</dbReference>
<dbReference type="InterPro" id="IPR005119">
    <property type="entry name" value="LysR_subst-bd"/>
</dbReference>
<dbReference type="InterPro" id="IPR058163">
    <property type="entry name" value="LysR-type_TF_proteobact-type"/>
</dbReference>
<dbReference type="Proteomes" id="UP000033618">
    <property type="component" value="Unassembled WGS sequence"/>
</dbReference>
<protein>
    <submittedName>
        <fullName evidence="6">LysR family transcriptional regulator</fullName>
    </submittedName>
</protein>
<evidence type="ECO:0000313" key="6">
    <source>
        <dbReference type="EMBL" id="KKB64864.1"/>
    </source>
</evidence>
<dbReference type="GO" id="GO:0006351">
    <property type="term" value="P:DNA-templated transcription"/>
    <property type="evidence" value="ECO:0007669"/>
    <property type="project" value="TreeGrafter"/>
</dbReference>
<dbReference type="EMBL" id="LAQU01000002">
    <property type="protein sequence ID" value="KKB64864.1"/>
    <property type="molecule type" value="Genomic_DNA"/>
</dbReference>
<dbReference type="RefSeq" id="WP_024904820.1">
    <property type="nucleotide sequence ID" value="NZ_CADFGU010000004.1"/>
</dbReference>
<dbReference type="Pfam" id="PF03466">
    <property type="entry name" value="LysR_substrate"/>
    <property type="match status" value="1"/>
</dbReference>
<dbReference type="InterPro" id="IPR036388">
    <property type="entry name" value="WH-like_DNA-bd_sf"/>
</dbReference>
<dbReference type="AlphaFoldDB" id="A0A0F5K4Q9"/>
<dbReference type="InterPro" id="IPR036390">
    <property type="entry name" value="WH_DNA-bd_sf"/>
</dbReference>
<dbReference type="PANTHER" id="PTHR30537">
    <property type="entry name" value="HTH-TYPE TRANSCRIPTIONAL REGULATOR"/>
    <property type="match status" value="1"/>
</dbReference>
<evidence type="ECO:0000259" key="5">
    <source>
        <dbReference type="PROSITE" id="PS50931"/>
    </source>
</evidence>
<comment type="similarity">
    <text evidence="1">Belongs to the LysR transcriptional regulatory family.</text>
</comment>
<dbReference type="CDD" id="cd08422">
    <property type="entry name" value="PBP2_CrgA_like"/>
    <property type="match status" value="1"/>
</dbReference>
<dbReference type="InterPro" id="IPR000847">
    <property type="entry name" value="LysR_HTH_N"/>
</dbReference>
<reference evidence="6 7" key="1">
    <citation type="submission" date="2015-03" db="EMBL/GenBank/DDBJ databases">
        <title>Draft Genome Sequence of Burkholderia andropogonis type strain ICMP2807, isolated from Sorghum bicolor.</title>
        <authorList>
            <person name="Lopes-Santos L."/>
            <person name="Castro D.B."/>
            <person name="Ottoboni L.M."/>
            <person name="Park D."/>
            <person name="Weirc B.S."/>
            <person name="Destefano S.A."/>
        </authorList>
    </citation>
    <scope>NUCLEOTIDE SEQUENCE [LARGE SCALE GENOMIC DNA]</scope>
    <source>
        <strain evidence="6 7">ICMP2807</strain>
    </source>
</reference>
<dbReference type="GO" id="GO:0003700">
    <property type="term" value="F:DNA-binding transcription factor activity"/>
    <property type="evidence" value="ECO:0007669"/>
    <property type="project" value="InterPro"/>
</dbReference>
<sequence length="299" mass="32515">MQNKIEMLRIFCAAVDAGSFKGAAARLAISPQAVTRAVHEAERATGEVLFHRNTRRVNVTQAGAAFAQQARDLVSQVDRLLGVRDTRAAADIVGIVRMAAPKLLGDALLLRVVTALAVQYPRLTIDLRLSDTIVDPVAEQIDVGVRIGFLRDSRFVAREVAQVDFVIVGAPALIARVGMPGNIGHMADMPMTGYIDRRTGRLWPWELAGGQQFTPAHPVFQSDDVDAECRAVVAGLGFTQMPRYLARPYIAEGKLLTVLDDIAPTSWPVCVYRPQRGPVPARVRVVFDAAVAMLTNVVL</sequence>
<feature type="domain" description="HTH lysR-type" evidence="5">
    <location>
        <begin position="8"/>
        <end position="60"/>
    </location>
</feature>
<gene>
    <name evidence="6" type="ORF">WM40_02315</name>
</gene>
<dbReference type="Pfam" id="PF00126">
    <property type="entry name" value="HTH_1"/>
    <property type="match status" value="1"/>
</dbReference>
<keyword evidence="7" id="KW-1185">Reference proteome</keyword>
<dbReference type="Gene3D" id="1.10.10.10">
    <property type="entry name" value="Winged helix-like DNA-binding domain superfamily/Winged helix DNA-binding domain"/>
    <property type="match status" value="1"/>
</dbReference>
<dbReference type="STRING" id="28092.WM40_02315"/>
<dbReference type="SUPFAM" id="SSF46785">
    <property type="entry name" value="Winged helix' DNA-binding domain"/>
    <property type="match status" value="1"/>
</dbReference>
<evidence type="ECO:0000256" key="1">
    <source>
        <dbReference type="ARBA" id="ARBA00009437"/>
    </source>
</evidence>
<dbReference type="OrthoDB" id="8523827at2"/>
<keyword evidence="4" id="KW-0804">Transcription</keyword>
<evidence type="ECO:0000256" key="4">
    <source>
        <dbReference type="ARBA" id="ARBA00023163"/>
    </source>
</evidence>
<dbReference type="GO" id="GO:0043565">
    <property type="term" value="F:sequence-specific DNA binding"/>
    <property type="evidence" value="ECO:0007669"/>
    <property type="project" value="TreeGrafter"/>
</dbReference>
<dbReference type="PATRIC" id="fig|28092.6.peg.541"/>
<keyword evidence="2" id="KW-0805">Transcription regulation</keyword>
<evidence type="ECO:0000256" key="3">
    <source>
        <dbReference type="ARBA" id="ARBA00023125"/>
    </source>
</evidence>